<keyword evidence="2" id="KW-1185">Reference proteome</keyword>
<comment type="caution">
    <text evidence="1">The sequence shown here is derived from an EMBL/GenBank/DDBJ whole genome shotgun (WGS) entry which is preliminary data.</text>
</comment>
<dbReference type="RefSeq" id="WP_101834662.1">
    <property type="nucleotide sequence ID" value="NZ_PJZK01000008.1"/>
</dbReference>
<organism evidence="1 2">
    <name type="scientific">Chimaeribacter arupi</name>
    <dbReference type="NCBI Taxonomy" id="2060066"/>
    <lineage>
        <taxon>Bacteria</taxon>
        <taxon>Pseudomonadati</taxon>
        <taxon>Pseudomonadota</taxon>
        <taxon>Gammaproteobacteria</taxon>
        <taxon>Enterobacterales</taxon>
        <taxon>Yersiniaceae</taxon>
        <taxon>Chimaeribacter</taxon>
    </lineage>
</organism>
<accession>A0A2N5ENA8</accession>
<dbReference type="OrthoDB" id="981968at2"/>
<dbReference type="EMBL" id="PJZK01000008">
    <property type="protein sequence ID" value="PLR50163.1"/>
    <property type="molecule type" value="Genomic_DNA"/>
</dbReference>
<protein>
    <recommendedName>
        <fullName evidence="3">Glycosaminoglycan attachment protein</fullName>
    </recommendedName>
</protein>
<evidence type="ECO:0000313" key="2">
    <source>
        <dbReference type="Proteomes" id="UP000234626"/>
    </source>
</evidence>
<dbReference type="AlphaFoldDB" id="A0A2N5ENA8"/>
<dbReference type="Proteomes" id="UP000234626">
    <property type="component" value="Unassembled WGS sequence"/>
</dbReference>
<proteinExistence type="predicted"/>
<name>A0A2N5ENA8_9GAMM</name>
<evidence type="ECO:0000313" key="1">
    <source>
        <dbReference type="EMBL" id="PLR50163.1"/>
    </source>
</evidence>
<reference evidence="1 2" key="1">
    <citation type="submission" date="2017-12" db="EMBL/GenBank/DDBJ databases">
        <title>Characterization of six clinical isolates of Enterochimera gen. nov., a novel genus of the Yersiniaciae family and the three species Enterochimera arupensis sp. nov., Enterochimera coloradensis sp. nov, and Enterochimera californica sp. nov.</title>
        <authorList>
            <person name="Rossi A."/>
            <person name="Fisher M."/>
        </authorList>
    </citation>
    <scope>NUCLEOTIDE SEQUENCE [LARGE SCALE GENOMIC DNA]</scope>
    <source>
        <strain evidence="1 2">2016Iso1</strain>
    </source>
</reference>
<gene>
    <name evidence="1" type="ORF">CYR34_09680</name>
</gene>
<sequence>MASIVINPISYSRFNALATYARNPQVKSHSNELEWFETFDGKVLGMLLLDTIDDDYVGIVFSRDLNKKYRFIDMTKFDDNRAKTKRSLLDKMRELYPSADEKGVQGDESAETMDFFIDIDKKNINPDFMLVKNSPEYSAAKNIIEPLMRWYADIDGNFVEQFQTTGFNQRIWEVLLYCIFTENDCVFDTSFNAPDFNLSYINGFNSIPFSIEATTVNKPVNRTGQPIPMPEVNRENIDEYNNLLVNYFPTRYSGPLLAKLKKKYWEQEHVSGKPFAIAIADCQFKGAGNVSHDALPLYLYGFQQKVTSKGVEERENIGWHIWGTKEVPSGFFELAGAENVSAIFFSPANDIDKFNRMGLKDGFNSNKYKIKRTVKSPNIHTWKIETITEIVPTRKYTETWDEGLIVYHNPNALHPFPIYILPNATHYHVTNGKLIAQFNRLPIIEDTSEIII</sequence>
<evidence type="ECO:0008006" key="3">
    <source>
        <dbReference type="Google" id="ProtNLM"/>
    </source>
</evidence>